<evidence type="ECO:0000313" key="2">
    <source>
        <dbReference type="EMBL" id="TRY80486.1"/>
    </source>
</evidence>
<proteinExistence type="predicted"/>
<reference evidence="2 3" key="1">
    <citation type="journal article" date="2018" name="Nat. Ecol. Evol.">
        <title>Genomic signatures of mitonuclear coevolution across populations of Tigriopus californicus.</title>
        <authorList>
            <person name="Barreto F.S."/>
            <person name="Watson E.T."/>
            <person name="Lima T.G."/>
            <person name="Willett C.S."/>
            <person name="Edmands S."/>
            <person name="Li W."/>
            <person name="Burton R.S."/>
        </authorList>
    </citation>
    <scope>NUCLEOTIDE SEQUENCE [LARGE SCALE GENOMIC DNA]</scope>
    <source>
        <strain evidence="2 3">San Diego</strain>
    </source>
</reference>
<accession>A0A553PS21</accession>
<dbReference type="AlphaFoldDB" id="A0A553PS21"/>
<dbReference type="EMBL" id="VCGU01000001">
    <property type="protein sequence ID" value="TRY80486.1"/>
    <property type="molecule type" value="Genomic_DNA"/>
</dbReference>
<keyword evidence="1" id="KW-0732">Signal</keyword>
<feature type="signal peptide" evidence="1">
    <location>
        <begin position="1"/>
        <end position="26"/>
    </location>
</feature>
<evidence type="ECO:0000256" key="1">
    <source>
        <dbReference type="SAM" id="SignalP"/>
    </source>
</evidence>
<organism evidence="2 3">
    <name type="scientific">Tigriopus californicus</name>
    <name type="common">Marine copepod</name>
    <dbReference type="NCBI Taxonomy" id="6832"/>
    <lineage>
        <taxon>Eukaryota</taxon>
        <taxon>Metazoa</taxon>
        <taxon>Ecdysozoa</taxon>
        <taxon>Arthropoda</taxon>
        <taxon>Crustacea</taxon>
        <taxon>Multicrustacea</taxon>
        <taxon>Hexanauplia</taxon>
        <taxon>Copepoda</taxon>
        <taxon>Harpacticoida</taxon>
        <taxon>Harpacticidae</taxon>
        <taxon>Tigriopus</taxon>
    </lineage>
</organism>
<comment type="caution">
    <text evidence="2">The sequence shown here is derived from an EMBL/GenBank/DDBJ whole genome shotgun (WGS) entry which is preliminary data.</text>
</comment>
<feature type="chain" id="PRO_5021865310" evidence="1">
    <location>
        <begin position="27"/>
        <end position="124"/>
    </location>
</feature>
<name>A0A553PS21_TIGCA</name>
<dbReference type="Proteomes" id="UP000318571">
    <property type="component" value="Chromosome 12"/>
</dbReference>
<gene>
    <name evidence="2" type="ORF">TCAL_14025</name>
</gene>
<sequence>MASINQGYKYLFLLTLLVTFSWSTQACWITGGPCDSDADCCLGYKCGTDSTCEVDTQFDEALTQVEKRALGSTSGSSDGLKTDTSQCYLYNYPVYSAPECASICASYDFEFFEWNGFSDTCICC</sequence>
<evidence type="ECO:0000313" key="3">
    <source>
        <dbReference type="Proteomes" id="UP000318571"/>
    </source>
</evidence>
<keyword evidence="3" id="KW-1185">Reference proteome</keyword>
<protein>
    <submittedName>
        <fullName evidence="2">Uncharacterized protein</fullName>
    </submittedName>
</protein>